<keyword evidence="1" id="KW-0732">Signal</keyword>
<evidence type="ECO:0000313" key="3">
    <source>
        <dbReference type="EMBL" id="KAA5531694.1"/>
    </source>
</evidence>
<gene>
    <name evidence="3" type="ORF">F0460_15520</name>
</gene>
<dbReference type="EMBL" id="VWSG01000019">
    <property type="protein sequence ID" value="KAA5531694.1"/>
    <property type="molecule type" value="Genomic_DNA"/>
</dbReference>
<dbReference type="AlphaFoldDB" id="A0A5M6C9C5"/>
<evidence type="ECO:0000259" key="2">
    <source>
        <dbReference type="Pfam" id="PF20448"/>
    </source>
</evidence>
<proteinExistence type="predicted"/>
<reference evidence="3 4" key="1">
    <citation type="submission" date="2019-09" db="EMBL/GenBank/DDBJ databases">
        <title>Genome sequence and assembly of Flavobacterium sp.</title>
        <authorList>
            <person name="Chhetri G."/>
        </authorList>
    </citation>
    <scope>NUCLEOTIDE SEQUENCE [LARGE SCALE GENOMIC DNA]</scope>
    <source>
        <strain evidence="3 4">SNL9</strain>
    </source>
</reference>
<keyword evidence="4" id="KW-1185">Reference proteome</keyword>
<feature type="domain" description="DUF6705" evidence="2">
    <location>
        <begin position="1"/>
        <end position="163"/>
    </location>
</feature>
<feature type="signal peptide" evidence="1">
    <location>
        <begin position="1"/>
        <end position="22"/>
    </location>
</feature>
<protein>
    <recommendedName>
        <fullName evidence="2">DUF6705 domain-containing protein</fullName>
    </recommendedName>
</protein>
<evidence type="ECO:0000313" key="4">
    <source>
        <dbReference type="Proteomes" id="UP000325141"/>
    </source>
</evidence>
<organism evidence="3 4">
    <name type="scientific">Paenimyroides baculatum</name>
    <dbReference type="NCBI Taxonomy" id="2608000"/>
    <lineage>
        <taxon>Bacteria</taxon>
        <taxon>Pseudomonadati</taxon>
        <taxon>Bacteroidota</taxon>
        <taxon>Flavobacteriia</taxon>
        <taxon>Flavobacteriales</taxon>
        <taxon>Flavobacteriaceae</taxon>
        <taxon>Paenimyroides</taxon>
    </lineage>
</organism>
<feature type="chain" id="PRO_5024379862" description="DUF6705 domain-containing protein" evidence="1">
    <location>
        <begin position="23"/>
        <end position="223"/>
    </location>
</feature>
<dbReference type="RefSeq" id="WP_150014887.1">
    <property type="nucleotide sequence ID" value="NZ_VWSG01000019.1"/>
</dbReference>
<evidence type="ECO:0000256" key="1">
    <source>
        <dbReference type="SAM" id="SignalP"/>
    </source>
</evidence>
<dbReference type="InterPro" id="IPR046551">
    <property type="entry name" value="DUF6705"/>
</dbReference>
<dbReference type="Pfam" id="PF20448">
    <property type="entry name" value="DUF6705"/>
    <property type="match status" value="1"/>
</dbReference>
<dbReference type="Proteomes" id="UP000325141">
    <property type="component" value="Unassembled WGS sequence"/>
</dbReference>
<name>A0A5M6C9C5_9FLAO</name>
<comment type="caution">
    <text evidence="3">The sequence shown here is derived from an EMBL/GenBank/DDBJ whole genome shotgun (WGS) entry which is preliminary data.</text>
</comment>
<sequence length="223" mass="26466">MKKYIALIVSMFALNTSIQAQQFTTVDLFDMTTNISYGHEGYYHKDVNNYLNQFVGNWRFTLNMNGHQYKVYEVKFAKKTFTRTYPGTGGTFKYDALVGEMRIVKQGTEIYNGFNNLNQNYTSDTQYNIYNFNRVENGNCNNCTIPYQRLQMSYSEPDNDNRKFNDLNFVMHTYVQNGKTYLRIDFPQSTIKFETENRYDADLPVTKTELFFNFGTYNFERFY</sequence>
<accession>A0A5M6C9C5</accession>